<feature type="non-terminal residue" evidence="2">
    <location>
        <position position="83"/>
    </location>
</feature>
<dbReference type="PROSITE" id="PS50075">
    <property type="entry name" value="CARRIER"/>
    <property type="match status" value="1"/>
</dbReference>
<dbReference type="InterPro" id="IPR009081">
    <property type="entry name" value="PP-bd_ACP"/>
</dbReference>
<evidence type="ECO:0000259" key="1">
    <source>
        <dbReference type="PROSITE" id="PS50075"/>
    </source>
</evidence>
<dbReference type="Pfam" id="PF00550">
    <property type="entry name" value="PP-binding"/>
    <property type="match status" value="1"/>
</dbReference>
<dbReference type="EMBL" id="CAJOAZ010028555">
    <property type="protein sequence ID" value="CAF4418421.1"/>
    <property type="molecule type" value="Genomic_DNA"/>
</dbReference>
<evidence type="ECO:0000313" key="2">
    <source>
        <dbReference type="EMBL" id="CAF4418421.1"/>
    </source>
</evidence>
<evidence type="ECO:0000313" key="3">
    <source>
        <dbReference type="Proteomes" id="UP000663844"/>
    </source>
</evidence>
<comment type="caution">
    <text evidence="2">The sequence shown here is derived from an EMBL/GenBank/DDBJ whole genome shotgun (WGS) entry which is preliminary data.</text>
</comment>
<gene>
    <name evidence="2" type="ORF">OXD698_LOCUS52483</name>
</gene>
<reference evidence="2" key="1">
    <citation type="submission" date="2021-02" db="EMBL/GenBank/DDBJ databases">
        <authorList>
            <person name="Nowell W R."/>
        </authorList>
    </citation>
    <scope>NUCLEOTIDE SEQUENCE</scope>
</reference>
<name>A0A820Q885_9BILA</name>
<organism evidence="2 3">
    <name type="scientific">Adineta steineri</name>
    <dbReference type="NCBI Taxonomy" id="433720"/>
    <lineage>
        <taxon>Eukaryota</taxon>
        <taxon>Metazoa</taxon>
        <taxon>Spiralia</taxon>
        <taxon>Gnathifera</taxon>
        <taxon>Rotifera</taxon>
        <taxon>Eurotatoria</taxon>
        <taxon>Bdelloidea</taxon>
        <taxon>Adinetida</taxon>
        <taxon>Adinetidae</taxon>
        <taxon>Adineta</taxon>
    </lineage>
</organism>
<accession>A0A820Q885</accession>
<dbReference type="AlphaFoldDB" id="A0A820Q885"/>
<dbReference type="Proteomes" id="UP000663844">
    <property type="component" value="Unassembled WGS sequence"/>
</dbReference>
<feature type="non-terminal residue" evidence="2">
    <location>
        <position position="1"/>
    </location>
</feature>
<sequence length="83" mass="8868">RPFASVVSQAFDVSQTSLLNVNATFAQLGATSLGIVKVLALIRQQKLAGSHPVDIGILLDNPSVRKVAQALESLRSFDKEIAH</sequence>
<dbReference type="SUPFAM" id="SSF47336">
    <property type="entry name" value="ACP-like"/>
    <property type="match status" value="1"/>
</dbReference>
<feature type="domain" description="Carrier" evidence="1">
    <location>
        <begin position="1"/>
        <end position="75"/>
    </location>
</feature>
<dbReference type="InterPro" id="IPR036736">
    <property type="entry name" value="ACP-like_sf"/>
</dbReference>
<protein>
    <recommendedName>
        <fullName evidence="1">Carrier domain-containing protein</fullName>
    </recommendedName>
</protein>
<dbReference type="Gene3D" id="1.10.1200.10">
    <property type="entry name" value="ACP-like"/>
    <property type="match status" value="1"/>
</dbReference>
<proteinExistence type="predicted"/>